<dbReference type="SUPFAM" id="SSF51735">
    <property type="entry name" value="NAD(P)-binding Rossmann-fold domains"/>
    <property type="match status" value="1"/>
</dbReference>
<name>A0AAC9PRF2_9PSEU</name>
<keyword evidence="8 14" id="KW-0456">Lyase</keyword>
<dbReference type="EC" id="4.99.1.4" evidence="14"/>
<dbReference type="InterPro" id="IPR012409">
    <property type="entry name" value="Sirohaem_synth"/>
</dbReference>
<dbReference type="GO" id="GO:0051266">
    <property type="term" value="F:sirohydrochlorin ferrochelatase activity"/>
    <property type="evidence" value="ECO:0007669"/>
    <property type="project" value="UniProtKB-EC"/>
</dbReference>
<evidence type="ECO:0000256" key="6">
    <source>
        <dbReference type="ARBA" id="ARBA00023002"/>
    </source>
</evidence>
<evidence type="ECO:0000259" key="13">
    <source>
        <dbReference type="Pfam" id="PF00590"/>
    </source>
</evidence>
<keyword evidence="5" id="KW-0949">S-adenosyl-L-methionine</keyword>
<keyword evidence="4" id="KW-0808">Transferase</keyword>
<keyword evidence="10" id="KW-0511">Multifunctional enzyme</keyword>
<reference evidence="15" key="1">
    <citation type="submission" date="2016-06" db="EMBL/GenBank/DDBJ databases">
        <title>Complete genome sequence of Actinoalloteichus fjordicus DSM 46855 (=ADI127-17), type strain of the new species Actinoalloteichus fjordicus.</title>
        <authorList>
            <person name="Ruckert C."/>
            <person name="Nouioui I."/>
            <person name="Willmese J."/>
            <person name="van Wezel G."/>
            <person name="Klenk H.-P."/>
            <person name="Kalinowski J."/>
            <person name="Zotchev S.B."/>
        </authorList>
    </citation>
    <scope>NUCLEOTIDE SEQUENCE [LARGE SCALE GENOMIC DNA]</scope>
    <source>
        <strain evidence="15">ADI127-7</strain>
    </source>
</reference>
<feature type="active site" description="Proton donor" evidence="12">
    <location>
        <position position="226"/>
    </location>
</feature>
<dbReference type="GO" id="GO:0009236">
    <property type="term" value="P:cobalamin biosynthetic process"/>
    <property type="evidence" value="ECO:0007669"/>
    <property type="project" value="UniProtKB-KW"/>
</dbReference>
<dbReference type="CDD" id="cd11642">
    <property type="entry name" value="SUMT"/>
    <property type="match status" value="1"/>
</dbReference>
<keyword evidence="3" id="KW-0489">Methyltransferase</keyword>
<dbReference type="InterPro" id="IPR014776">
    <property type="entry name" value="4pyrrole_Mease_sub2"/>
</dbReference>
<dbReference type="Gene3D" id="3.30.950.10">
    <property type="entry name" value="Methyltransferase, Cobalt-precorrin-4 Transmethylase, Domain 2"/>
    <property type="match status" value="1"/>
</dbReference>
<proteinExistence type="predicted"/>
<feature type="domain" description="Tetrapyrrole methylase" evidence="13">
    <location>
        <begin position="174"/>
        <end position="385"/>
    </location>
</feature>
<accession>A0AAC9PRF2</accession>
<dbReference type="KEGG" id="acad:UA74_09165"/>
<protein>
    <submittedName>
        <fullName evidence="14">Uroporphyrin-III C-methyltransferase</fullName>
        <ecNumber evidence="14">4.99.1.4</ecNumber>
    </submittedName>
</protein>
<dbReference type="NCBIfam" id="TIGR01469">
    <property type="entry name" value="cobA_cysG_Cterm"/>
    <property type="match status" value="1"/>
</dbReference>
<dbReference type="GO" id="GO:0043115">
    <property type="term" value="F:precorrin-2 dehydrogenase activity"/>
    <property type="evidence" value="ECO:0007669"/>
    <property type="project" value="UniProtKB-EC"/>
</dbReference>
<feature type="active site" description="Proton acceptor" evidence="12">
    <location>
        <position position="204"/>
    </location>
</feature>
<keyword evidence="15" id="KW-1185">Reference proteome</keyword>
<keyword evidence="9" id="KW-0627">Porphyrin biosynthesis</keyword>
<dbReference type="InterPro" id="IPR036291">
    <property type="entry name" value="NAD(P)-bd_dom_sf"/>
</dbReference>
<sequence>MRAEQHDGSPDPYLTGLLLTGRRVVVVGAGTVAQRRLPRLVGAGAVVEVIAPQATPSVEAMADAGELTWSRRPYQTGDLADAWFAVACTSEPSVNAEVAAEAAVSRVFCVRADQAAGGSAVTPAVGEHAGLRIGVLAGGRPRRSAAVRDAVLAGLSSGAIDDQDETAEQHAAGVALIGGGPGDPDLITVRGRRLLARADVVVTDRLAPRELLEELAPDVEVIDASKIPYGRAANQEVINATLIERARQGRFVVRLKGGDPFVFGRGFEEVLACAEAGVPVTVVPGVTSAFAVPAVADVPVTHRGVAHEVVVVSGHVAPSDDRSLTDWQALARLRGTIVLLMGVERIEQFASVLTEHGRRADTPVAVLQDGTLRSQRVLRSTLDTVAEDIASAGVRPPAVIVIGDVAALGPAPHPTSSEVDEESEA</sequence>
<dbReference type="Gene3D" id="3.40.1010.10">
    <property type="entry name" value="Cobalt-precorrin-4 Transmethylase, Domain 1"/>
    <property type="match status" value="1"/>
</dbReference>
<evidence type="ECO:0000256" key="12">
    <source>
        <dbReference type="PIRSR" id="PIRSR036426-1"/>
    </source>
</evidence>
<dbReference type="NCBIfam" id="NF004790">
    <property type="entry name" value="PRK06136.1"/>
    <property type="match status" value="1"/>
</dbReference>
<dbReference type="GO" id="GO:0032259">
    <property type="term" value="P:methylation"/>
    <property type="evidence" value="ECO:0007669"/>
    <property type="project" value="UniProtKB-KW"/>
</dbReference>
<dbReference type="SUPFAM" id="SSF53790">
    <property type="entry name" value="Tetrapyrrole methylase"/>
    <property type="match status" value="1"/>
</dbReference>
<dbReference type="InterPro" id="IPR006366">
    <property type="entry name" value="CobA/CysG_C"/>
</dbReference>
<dbReference type="Pfam" id="PF00590">
    <property type="entry name" value="TP_methylase"/>
    <property type="match status" value="1"/>
</dbReference>
<gene>
    <name evidence="14" type="ORF">UA74_09165</name>
</gene>
<dbReference type="FunFam" id="3.40.1010.10:FF:000003">
    <property type="entry name" value="Putative Uroporphyrinogen-III C-methyltransferase"/>
    <property type="match status" value="1"/>
</dbReference>
<dbReference type="NCBIfam" id="TIGR01470">
    <property type="entry name" value="cysG_Nterm"/>
    <property type="match status" value="1"/>
</dbReference>
<comment type="pathway">
    <text evidence="1">Porphyrin-containing compound metabolism; siroheme biosynthesis; sirohydrochlorin from precorrin-2: step 1/1.</text>
</comment>
<dbReference type="GO" id="GO:0051287">
    <property type="term" value="F:NAD binding"/>
    <property type="evidence" value="ECO:0007669"/>
    <property type="project" value="InterPro"/>
</dbReference>
<dbReference type="PANTHER" id="PTHR45790">
    <property type="entry name" value="SIROHEME SYNTHASE-RELATED"/>
    <property type="match status" value="1"/>
</dbReference>
<dbReference type="EMBL" id="CP016076">
    <property type="protein sequence ID" value="APU13897.1"/>
    <property type="molecule type" value="Genomic_DNA"/>
</dbReference>
<evidence type="ECO:0000256" key="1">
    <source>
        <dbReference type="ARBA" id="ARBA00005010"/>
    </source>
</evidence>
<dbReference type="Proteomes" id="UP000185511">
    <property type="component" value="Chromosome"/>
</dbReference>
<dbReference type="InterPro" id="IPR050161">
    <property type="entry name" value="Siro_Cobalamin_biosynth"/>
</dbReference>
<dbReference type="PIRSF" id="PIRSF036426">
    <property type="entry name" value="Sirohaem_synth"/>
    <property type="match status" value="1"/>
</dbReference>
<dbReference type="Pfam" id="PF13241">
    <property type="entry name" value="NAD_binding_7"/>
    <property type="match status" value="1"/>
</dbReference>
<evidence type="ECO:0000313" key="15">
    <source>
        <dbReference type="Proteomes" id="UP000185511"/>
    </source>
</evidence>
<dbReference type="InterPro" id="IPR000878">
    <property type="entry name" value="4pyrrol_Mease"/>
</dbReference>
<dbReference type="GO" id="GO:0004851">
    <property type="term" value="F:uroporphyrin-III C-methyltransferase activity"/>
    <property type="evidence" value="ECO:0007669"/>
    <property type="project" value="InterPro"/>
</dbReference>
<evidence type="ECO:0000256" key="8">
    <source>
        <dbReference type="ARBA" id="ARBA00023239"/>
    </source>
</evidence>
<dbReference type="InterPro" id="IPR006367">
    <property type="entry name" value="Sirohaem_synthase_N"/>
</dbReference>
<evidence type="ECO:0000256" key="4">
    <source>
        <dbReference type="ARBA" id="ARBA00022679"/>
    </source>
</evidence>
<dbReference type="Gene3D" id="3.40.50.720">
    <property type="entry name" value="NAD(P)-binding Rossmann-like Domain"/>
    <property type="match status" value="1"/>
</dbReference>
<evidence type="ECO:0000313" key="14">
    <source>
        <dbReference type="EMBL" id="APU13897.1"/>
    </source>
</evidence>
<evidence type="ECO:0000256" key="11">
    <source>
        <dbReference type="ARBA" id="ARBA00047561"/>
    </source>
</evidence>
<evidence type="ECO:0000256" key="10">
    <source>
        <dbReference type="ARBA" id="ARBA00023268"/>
    </source>
</evidence>
<keyword evidence="2" id="KW-0169">Cobalamin biosynthesis</keyword>
<dbReference type="GO" id="GO:0019354">
    <property type="term" value="P:siroheme biosynthetic process"/>
    <property type="evidence" value="ECO:0007669"/>
    <property type="project" value="InterPro"/>
</dbReference>
<organism evidence="14 15">
    <name type="scientific">Actinoalloteichus fjordicus</name>
    <dbReference type="NCBI Taxonomy" id="1612552"/>
    <lineage>
        <taxon>Bacteria</taxon>
        <taxon>Bacillati</taxon>
        <taxon>Actinomycetota</taxon>
        <taxon>Actinomycetes</taxon>
        <taxon>Pseudonocardiales</taxon>
        <taxon>Pseudonocardiaceae</taxon>
        <taxon>Actinoalloteichus</taxon>
    </lineage>
</organism>
<keyword evidence="6" id="KW-0560">Oxidoreductase</keyword>
<evidence type="ECO:0000256" key="7">
    <source>
        <dbReference type="ARBA" id="ARBA00023027"/>
    </source>
</evidence>
<dbReference type="InterPro" id="IPR035996">
    <property type="entry name" value="4pyrrol_Methylase_sf"/>
</dbReference>
<dbReference type="PANTHER" id="PTHR45790:SF3">
    <property type="entry name" value="S-ADENOSYL-L-METHIONINE-DEPENDENT UROPORPHYRINOGEN III METHYLTRANSFERASE, CHLOROPLASTIC"/>
    <property type="match status" value="1"/>
</dbReference>
<dbReference type="InterPro" id="IPR014777">
    <property type="entry name" value="4pyrrole_Mease_sub1"/>
</dbReference>
<dbReference type="RefSeq" id="WP_075766061.1">
    <property type="nucleotide sequence ID" value="NZ_CP016076.1"/>
</dbReference>
<comment type="catalytic activity">
    <reaction evidence="11">
        <text>precorrin-2 + NAD(+) = sirohydrochlorin + NADH + 2 H(+)</text>
        <dbReference type="Rhea" id="RHEA:15613"/>
        <dbReference type="ChEBI" id="CHEBI:15378"/>
        <dbReference type="ChEBI" id="CHEBI:57540"/>
        <dbReference type="ChEBI" id="CHEBI:57945"/>
        <dbReference type="ChEBI" id="CHEBI:58351"/>
        <dbReference type="ChEBI" id="CHEBI:58827"/>
        <dbReference type="EC" id="1.3.1.76"/>
    </reaction>
</comment>
<dbReference type="AlphaFoldDB" id="A0AAC9PRF2"/>
<evidence type="ECO:0000256" key="5">
    <source>
        <dbReference type="ARBA" id="ARBA00022691"/>
    </source>
</evidence>
<dbReference type="FunFam" id="3.30.950.10:FF:000001">
    <property type="entry name" value="Siroheme synthase"/>
    <property type="match status" value="1"/>
</dbReference>
<evidence type="ECO:0000256" key="2">
    <source>
        <dbReference type="ARBA" id="ARBA00022573"/>
    </source>
</evidence>
<keyword evidence="7" id="KW-0520">NAD</keyword>
<evidence type="ECO:0000256" key="9">
    <source>
        <dbReference type="ARBA" id="ARBA00023244"/>
    </source>
</evidence>
<evidence type="ECO:0000256" key="3">
    <source>
        <dbReference type="ARBA" id="ARBA00022603"/>
    </source>
</evidence>